<keyword evidence="3" id="KW-1185">Reference proteome</keyword>
<organism evidence="2 3">
    <name type="scientific">Araneus ventricosus</name>
    <name type="common">Orbweaver spider</name>
    <name type="synonym">Epeira ventricosa</name>
    <dbReference type="NCBI Taxonomy" id="182803"/>
    <lineage>
        <taxon>Eukaryota</taxon>
        <taxon>Metazoa</taxon>
        <taxon>Ecdysozoa</taxon>
        <taxon>Arthropoda</taxon>
        <taxon>Chelicerata</taxon>
        <taxon>Arachnida</taxon>
        <taxon>Araneae</taxon>
        <taxon>Araneomorphae</taxon>
        <taxon>Entelegynae</taxon>
        <taxon>Araneoidea</taxon>
        <taxon>Araneidae</taxon>
        <taxon>Araneus</taxon>
    </lineage>
</organism>
<evidence type="ECO:0000313" key="3">
    <source>
        <dbReference type="Proteomes" id="UP000499080"/>
    </source>
</evidence>
<gene>
    <name evidence="2" type="ORF">AVEN_258485_1</name>
</gene>
<dbReference type="Proteomes" id="UP000499080">
    <property type="component" value="Unassembled WGS sequence"/>
</dbReference>
<proteinExistence type="predicted"/>
<evidence type="ECO:0000256" key="1">
    <source>
        <dbReference type="SAM" id="MobiDB-lite"/>
    </source>
</evidence>
<accession>A0A4Y2UDU3</accession>
<reference evidence="2 3" key="1">
    <citation type="journal article" date="2019" name="Sci. Rep.">
        <title>Orb-weaving spider Araneus ventricosus genome elucidates the spidroin gene catalogue.</title>
        <authorList>
            <person name="Kono N."/>
            <person name="Nakamura H."/>
            <person name="Ohtoshi R."/>
            <person name="Moran D.A.P."/>
            <person name="Shinohara A."/>
            <person name="Yoshida Y."/>
            <person name="Fujiwara M."/>
            <person name="Mori M."/>
            <person name="Tomita M."/>
            <person name="Arakawa K."/>
        </authorList>
    </citation>
    <scope>NUCLEOTIDE SEQUENCE [LARGE SCALE GENOMIC DNA]</scope>
</reference>
<comment type="caution">
    <text evidence="2">The sequence shown here is derived from an EMBL/GenBank/DDBJ whole genome shotgun (WGS) entry which is preliminary data.</text>
</comment>
<dbReference type="EMBL" id="BGPR01035363">
    <property type="protein sequence ID" value="GBO10171.1"/>
    <property type="molecule type" value="Genomic_DNA"/>
</dbReference>
<feature type="region of interest" description="Disordered" evidence="1">
    <location>
        <begin position="80"/>
        <end position="106"/>
    </location>
</feature>
<evidence type="ECO:0000313" key="2">
    <source>
        <dbReference type="EMBL" id="GBO10171.1"/>
    </source>
</evidence>
<name>A0A4Y2UDU3_ARAVE</name>
<protein>
    <submittedName>
        <fullName evidence="2">Uncharacterized protein</fullName>
    </submittedName>
</protein>
<dbReference type="AlphaFoldDB" id="A0A4Y2UDU3"/>
<sequence length="106" mass="11887">MSGVPYAGSIIQVRKRCLKNSDMIREYDVYNKWEAIDNRKGCKLITESIVPVRELCCLKNSDEFANLICIPLTNINKADLSNPTGLAKKGKLQQVGRQSITEKDAN</sequence>